<dbReference type="GO" id="GO:0016020">
    <property type="term" value="C:membrane"/>
    <property type="evidence" value="ECO:0007669"/>
    <property type="project" value="UniProtKB-SubCell"/>
</dbReference>
<dbReference type="InterPro" id="IPR009915">
    <property type="entry name" value="NnrU_dom"/>
</dbReference>
<dbReference type="EMBL" id="LNCD01000001">
    <property type="protein sequence ID" value="KWV60268.1"/>
    <property type="molecule type" value="Genomic_DNA"/>
</dbReference>
<evidence type="ECO:0000313" key="8">
    <source>
        <dbReference type="Proteomes" id="UP000068164"/>
    </source>
</evidence>
<feature type="transmembrane region" description="Helical" evidence="5">
    <location>
        <begin position="35"/>
        <end position="56"/>
    </location>
</feature>
<comment type="caution">
    <text evidence="7">The sequence shown here is derived from an EMBL/GenBank/DDBJ whole genome shotgun (WGS) entry which is preliminary data.</text>
</comment>
<evidence type="ECO:0000256" key="4">
    <source>
        <dbReference type="ARBA" id="ARBA00023136"/>
    </source>
</evidence>
<dbReference type="Pfam" id="PF07298">
    <property type="entry name" value="NnrU"/>
    <property type="match status" value="1"/>
</dbReference>
<organism evidence="7 8">
    <name type="scientific">Rhizobium altiplani</name>
    <dbReference type="NCBI Taxonomy" id="1864509"/>
    <lineage>
        <taxon>Bacteria</taxon>
        <taxon>Pseudomonadati</taxon>
        <taxon>Pseudomonadota</taxon>
        <taxon>Alphaproteobacteria</taxon>
        <taxon>Hyphomicrobiales</taxon>
        <taxon>Rhizobiaceae</taxon>
        <taxon>Rhizobium/Agrobacterium group</taxon>
        <taxon>Rhizobium</taxon>
    </lineage>
</organism>
<feature type="transmembrane region" description="Helical" evidence="5">
    <location>
        <begin position="68"/>
        <end position="91"/>
    </location>
</feature>
<evidence type="ECO:0000256" key="5">
    <source>
        <dbReference type="SAM" id="Phobius"/>
    </source>
</evidence>
<evidence type="ECO:0000256" key="3">
    <source>
        <dbReference type="ARBA" id="ARBA00022989"/>
    </source>
</evidence>
<evidence type="ECO:0000256" key="1">
    <source>
        <dbReference type="ARBA" id="ARBA00004141"/>
    </source>
</evidence>
<feature type="transmembrane region" description="Helical" evidence="5">
    <location>
        <begin position="191"/>
        <end position="209"/>
    </location>
</feature>
<sequence length="226" mass="24045">MTEFLAAFVVFLALHSIPAAPAVRAGIISRIGRRTYFVAYSAASLLALAWLFAAALKLDYVPLWDLQPWHAAITFVLAPLGGFLVIAGLISPNPLSITVRSSERPGAVVGITRHPVLLGFAIWAAGHIIANGDLRSILLFGGFALFAIGAIPMIEKRAKRRLGSRWKSLAAPTSILPFRAYLAGRRPAFDVPLVASILLTGILVGWLLFGGGHALLFGADPVAIFG</sequence>
<name>A0A109K3Y4_9HYPH</name>
<comment type="subcellular location">
    <subcellularLocation>
        <location evidence="1">Membrane</location>
        <topology evidence="1">Multi-pass membrane protein</topology>
    </subcellularLocation>
</comment>
<reference evidence="7 8" key="1">
    <citation type="submission" date="2015-11" db="EMBL/GenBank/DDBJ databases">
        <title>Draft Genome Sequence of the Strain BR 10423 (Rhizobium sp.) isolated from nodules of Mimosa pudica.</title>
        <authorList>
            <person name="Barauna A.C."/>
            <person name="Zilli J.E."/>
            <person name="Simoes-Araujo J.L."/>
            <person name="Reis V.M."/>
            <person name="James E.K."/>
            <person name="Reis F.B.Jr."/>
            <person name="Rouws L.F."/>
            <person name="Passos S.R."/>
            <person name="Gois S.R."/>
        </authorList>
    </citation>
    <scope>NUCLEOTIDE SEQUENCE [LARGE SCALE GENOMIC DNA]</scope>
    <source>
        <strain evidence="7 8">BR10423</strain>
    </source>
</reference>
<dbReference type="Gene3D" id="1.20.120.1630">
    <property type="match status" value="1"/>
</dbReference>
<keyword evidence="8" id="KW-1185">Reference proteome</keyword>
<gene>
    <name evidence="7" type="ORF">AS026_00225</name>
</gene>
<keyword evidence="3 5" id="KW-1133">Transmembrane helix</keyword>
<feature type="transmembrane region" description="Helical" evidence="5">
    <location>
        <begin position="111"/>
        <end position="130"/>
    </location>
</feature>
<keyword evidence="2 5" id="KW-0812">Transmembrane</keyword>
<proteinExistence type="predicted"/>
<keyword evidence="4 5" id="KW-0472">Membrane</keyword>
<dbReference type="AlphaFoldDB" id="A0A109K3Y4"/>
<dbReference type="Proteomes" id="UP000068164">
    <property type="component" value="Unassembled WGS sequence"/>
</dbReference>
<feature type="transmembrane region" description="Helical" evidence="5">
    <location>
        <begin position="137"/>
        <end position="154"/>
    </location>
</feature>
<evidence type="ECO:0000256" key="2">
    <source>
        <dbReference type="ARBA" id="ARBA00022692"/>
    </source>
</evidence>
<feature type="domain" description="NnrU" evidence="6">
    <location>
        <begin position="4"/>
        <end position="221"/>
    </location>
</feature>
<dbReference type="RefSeq" id="WP_062368260.1">
    <property type="nucleotide sequence ID" value="NZ_LNCD01000001.1"/>
</dbReference>
<evidence type="ECO:0000259" key="6">
    <source>
        <dbReference type="Pfam" id="PF07298"/>
    </source>
</evidence>
<evidence type="ECO:0000313" key="7">
    <source>
        <dbReference type="EMBL" id="KWV60268.1"/>
    </source>
</evidence>
<dbReference type="OrthoDB" id="7828645at2"/>
<accession>A0A109K3Y4</accession>
<protein>
    <submittedName>
        <fullName evidence="7">NnrU family protein</fullName>
    </submittedName>
</protein>